<dbReference type="NCBIfam" id="TIGR04336">
    <property type="entry name" value="AmmeMemoSam_B"/>
    <property type="match status" value="1"/>
</dbReference>
<keyword evidence="3" id="KW-1185">Reference proteome</keyword>
<dbReference type="Gene3D" id="3.40.830.10">
    <property type="entry name" value="LigB-like"/>
    <property type="match status" value="1"/>
</dbReference>
<reference evidence="3" key="1">
    <citation type="journal article" date="2023" name="Commun. Biol.">
        <title>Genome analysis of Parmales, the sister group of diatoms, reveals the evolutionary specialization of diatoms from phago-mixotrophs to photoautotrophs.</title>
        <authorList>
            <person name="Ban H."/>
            <person name="Sato S."/>
            <person name="Yoshikawa S."/>
            <person name="Yamada K."/>
            <person name="Nakamura Y."/>
            <person name="Ichinomiya M."/>
            <person name="Sato N."/>
            <person name="Blanc-Mathieu R."/>
            <person name="Endo H."/>
            <person name="Kuwata A."/>
            <person name="Ogata H."/>
        </authorList>
    </citation>
    <scope>NUCLEOTIDE SEQUENCE [LARGE SCALE GENOMIC DNA]</scope>
    <source>
        <strain evidence="3">NIES 3701</strain>
    </source>
</reference>
<dbReference type="Proteomes" id="UP001165085">
    <property type="component" value="Unassembled WGS sequence"/>
</dbReference>
<evidence type="ECO:0008006" key="4">
    <source>
        <dbReference type="Google" id="ProtNLM"/>
    </source>
</evidence>
<dbReference type="OrthoDB" id="417112at2759"/>
<dbReference type="PANTHER" id="PTHR11060">
    <property type="entry name" value="PROTEIN MEMO1"/>
    <property type="match status" value="1"/>
</dbReference>
<gene>
    <name evidence="2" type="ORF">TrST_g6740</name>
</gene>
<evidence type="ECO:0000313" key="3">
    <source>
        <dbReference type="Proteomes" id="UP001165085"/>
    </source>
</evidence>
<protein>
    <recommendedName>
        <fullName evidence="4">AmmeMemoRadiSam system protein B</fullName>
    </recommendedName>
</protein>
<comment type="similarity">
    <text evidence="1">Belongs to the MEMO1 family.</text>
</comment>
<evidence type="ECO:0000256" key="1">
    <source>
        <dbReference type="ARBA" id="ARBA00006315"/>
    </source>
</evidence>
<dbReference type="EMBL" id="BRXY01000497">
    <property type="protein sequence ID" value="GMH97577.1"/>
    <property type="molecule type" value="Genomic_DNA"/>
</dbReference>
<dbReference type="Pfam" id="PF01875">
    <property type="entry name" value="Memo"/>
    <property type="match status" value="1"/>
</dbReference>
<proteinExistence type="inferred from homology"/>
<dbReference type="HAMAP" id="MF_00055">
    <property type="entry name" value="MEMO1"/>
    <property type="match status" value="1"/>
</dbReference>
<dbReference type="InterPro" id="IPR002737">
    <property type="entry name" value="MEMO1_fam"/>
</dbReference>
<name>A0A9W7F0Z2_9STRA</name>
<evidence type="ECO:0000313" key="2">
    <source>
        <dbReference type="EMBL" id="GMH97577.1"/>
    </source>
</evidence>
<dbReference type="PANTHER" id="PTHR11060:SF0">
    <property type="entry name" value="PROTEIN MEMO1"/>
    <property type="match status" value="1"/>
</dbReference>
<comment type="caution">
    <text evidence="2">The sequence shown here is derived from an EMBL/GenBank/DDBJ whole genome shotgun (WGS) entry which is preliminary data.</text>
</comment>
<organism evidence="2 3">
    <name type="scientific">Triparma strigata</name>
    <dbReference type="NCBI Taxonomy" id="1606541"/>
    <lineage>
        <taxon>Eukaryota</taxon>
        <taxon>Sar</taxon>
        <taxon>Stramenopiles</taxon>
        <taxon>Ochrophyta</taxon>
        <taxon>Bolidophyceae</taxon>
        <taxon>Parmales</taxon>
        <taxon>Triparmaceae</taxon>
        <taxon>Triparma</taxon>
    </lineage>
</organism>
<sequence length="320" mass="34750">MFGFKSKNVDESTRQAAHAGSWYPSSEKKLRSNLESYLSTPSNTPTFSQQSLPSSLTPSAIISPHAGYSYSGPTAGATYTLGLKSRLLNPSLPPLRTIYVLHPSHHVYVPGIAISDCSTIRTPLGDLTVDNQKQKQIGEQLTSLGVSVQTMSSKTDASEHSSEMQYPLIKHLIGDLPITIVPIMIGSASQSSLIGTVLSPHIFSPSSFTVISSDFCHWGNRFQYTPFIDSKKISQSITELDGEGMTEIERVSPGGFAEYIKRTSNTICGRCPIECFLQAAAIRVGEGKECVIKFVRYEKSSEVEDSNDSSVSYAGGVCYI</sequence>
<dbReference type="AlphaFoldDB" id="A0A9W7F0Z2"/>
<dbReference type="CDD" id="cd07361">
    <property type="entry name" value="MEMO_like"/>
    <property type="match status" value="1"/>
</dbReference>
<accession>A0A9W7F0Z2</accession>